<feature type="transmembrane region" description="Helical" evidence="9">
    <location>
        <begin position="55"/>
        <end position="77"/>
    </location>
</feature>
<evidence type="ECO:0000313" key="12">
    <source>
        <dbReference type="Proteomes" id="UP001159427"/>
    </source>
</evidence>
<evidence type="ECO:0000256" key="5">
    <source>
        <dbReference type="ARBA" id="ARBA00023040"/>
    </source>
</evidence>
<feature type="transmembrane region" description="Helical" evidence="9">
    <location>
        <begin position="30"/>
        <end position="49"/>
    </location>
</feature>
<dbReference type="InterPro" id="IPR000276">
    <property type="entry name" value="GPCR_Rhodpsn"/>
</dbReference>
<proteinExistence type="predicted"/>
<name>A0ABN8M3Q3_9CNID</name>
<dbReference type="InterPro" id="IPR050569">
    <property type="entry name" value="TAAR"/>
</dbReference>
<keyword evidence="6 9" id="KW-0472">Membrane</keyword>
<keyword evidence="12" id="KW-1185">Reference proteome</keyword>
<dbReference type="InterPro" id="IPR017452">
    <property type="entry name" value="GPCR_Rhodpsn_7TM"/>
</dbReference>
<comment type="caution">
    <text evidence="11">The sequence shown here is derived from an EMBL/GenBank/DDBJ whole genome shotgun (WGS) entry which is preliminary data.</text>
</comment>
<evidence type="ECO:0000256" key="8">
    <source>
        <dbReference type="ARBA" id="ARBA00023224"/>
    </source>
</evidence>
<dbReference type="Proteomes" id="UP001159427">
    <property type="component" value="Unassembled WGS sequence"/>
</dbReference>
<evidence type="ECO:0000256" key="9">
    <source>
        <dbReference type="SAM" id="Phobius"/>
    </source>
</evidence>
<feature type="transmembrane region" description="Helical" evidence="9">
    <location>
        <begin position="112"/>
        <end position="135"/>
    </location>
</feature>
<keyword evidence="3 9" id="KW-0812">Transmembrane</keyword>
<evidence type="ECO:0000313" key="11">
    <source>
        <dbReference type="EMBL" id="CAH3024234.1"/>
    </source>
</evidence>
<dbReference type="SUPFAM" id="SSF81321">
    <property type="entry name" value="Family A G protein-coupled receptor-like"/>
    <property type="match status" value="1"/>
</dbReference>
<keyword evidence="8" id="KW-0807">Transducer</keyword>
<evidence type="ECO:0000256" key="2">
    <source>
        <dbReference type="ARBA" id="ARBA00022475"/>
    </source>
</evidence>
<dbReference type="Gene3D" id="1.20.1070.10">
    <property type="entry name" value="Rhodopsin 7-helix transmembrane proteins"/>
    <property type="match status" value="2"/>
</dbReference>
<organism evidence="11 12">
    <name type="scientific">Porites evermanni</name>
    <dbReference type="NCBI Taxonomy" id="104178"/>
    <lineage>
        <taxon>Eukaryota</taxon>
        <taxon>Metazoa</taxon>
        <taxon>Cnidaria</taxon>
        <taxon>Anthozoa</taxon>
        <taxon>Hexacorallia</taxon>
        <taxon>Scleractinia</taxon>
        <taxon>Fungiina</taxon>
        <taxon>Poritidae</taxon>
        <taxon>Porites</taxon>
    </lineage>
</organism>
<keyword evidence="5" id="KW-0297">G-protein coupled receptor</keyword>
<feature type="domain" description="G-protein coupled receptors family 1 profile" evidence="10">
    <location>
        <begin position="1"/>
        <end position="163"/>
    </location>
</feature>
<evidence type="ECO:0000256" key="4">
    <source>
        <dbReference type="ARBA" id="ARBA00022989"/>
    </source>
</evidence>
<dbReference type="InterPro" id="IPR001671">
    <property type="entry name" value="Melcrt_ACTH_rcpt"/>
</dbReference>
<sequence length="187" mass="21536">MQHLALLSVERFVAITYPYQYPEIITKRRLISSAIFAWSFAALTAGLSVNSFFTFIYRGFLMVASISILVFSQIAVYREARAQMRKIKSQQVSKEAREVFLKEKKAMNTTTIIIGVVLFSFLPMMLLRSFFISLLSSPATKLVKEYACRSLMLCNSACNPVIYCTRNREFRKAFKRLLRRRSQIGPT</sequence>
<evidence type="ECO:0000256" key="3">
    <source>
        <dbReference type="ARBA" id="ARBA00022692"/>
    </source>
</evidence>
<dbReference type="EMBL" id="CALNXI010000295">
    <property type="protein sequence ID" value="CAH3024234.1"/>
    <property type="molecule type" value="Genomic_DNA"/>
</dbReference>
<dbReference type="PANTHER" id="PTHR24249">
    <property type="entry name" value="HISTAMINE RECEPTOR-RELATED G-PROTEIN COUPLED RECEPTOR"/>
    <property type="match status" value="1"/>
</dbReference>
<keyword evidence="7" id="KW-0675">Receptor</keyword>
<accession>A0ABN8M3Q3</accession>
<evidence type="ECO:0000259" key="10">
    <source>
        <dbReference type="PROSITE" id="PS50262"/>
    </source>
</evidence>
<protein>
    <recommendedName>
        <fullName evidence="10">G-protein coupled receptors family 1 profile domain-containing protein</fullName>
    </recommendedName>
</protein>
<keyword evidence="4 9" id="KW-1133">Transmembrane helix</keyword>
<comment type="subcellular location">
    <subcellularLocation>
        <location evidence="1">Cell membrane</location>
        <topology evidence="1">Multi-pass membrane protein</topology>
    </subcellularLocation>
</comment>
<evidence type="ECO:0000256" key="7">
    <source>
        <dbReference type="ARBA" id="ARBA00023170"/>
    </source>
</evidence>
<evidence type="ECO:0000256" key="1">
    <source>
        <dbReference type="ARBA" id="ARBA00004651"/>
    </source>
</evidence>
<dbReference type="PRINTS" id="PR00534">
    <property type="entry name" value="MCRFAMILY"/>
</dbReference>
<gene>
    <name evidence="11" type="ORF">PEVE_00022047</name>
</gene>
<evidence type="ECO:0000256" key="6">
    <source>
        <dbReference type="ARBA" id="ARBA00023136"/>
    </source>
</evidence>
<reference evidence="11 12" key="1">
    <citation type="submission" date="2022-05" db="EMBL/GenBank/DDBJ databases">
        <authorList>
            <consortium name="Genoscope - CEA"/>
            <person name="William W."/>
        </authorList>
    </citation>
    <scope>NUCLEOTIDE SEQUENCE [LARGE SCALE GENOMIC DNA]</scope>
</reference>
<dbReference type="PROSITE" id="PS50262">
    <property type="entry name" value="G_PROTEIN_RECEP_F1_2"/>
    <property type="match status" value="1"/>
</dbReference>
<keyword evidence="2" id="KW-1003">Cell membrane</keyword>
<dbReference type="Pfam" id="PF00001">
    <property type="entry name" value="7tm_1"/>
    <property type="match status" value="1"/>
</dbReference>